<protein>
    <submittedName>
        <fullName evidence="1">Oleosin 16 kDa</fullName>
    </submittedName>
</protein>
<comment type="caution">
    <text evidence="1">The sequence shown here is derived from an EMBL/GenBank/DDBJ whole genome shotgun (WGS) entry which is preliminary data.</text>
</comment>
<organism evidence="1 2">
    <name type="scientific">Camellia lanceoleosa</name>
    <dbReference type="NCBI Taxonomy" id="1840588"/>
    <lineage>
        <taxon>Eukaryota</taxon>
        <taxon>Viridiplantae</taxon>
        <taxon>Streptophyta</taxon>
        <taxon>Embryophyta</taxon>
        <taxon>Tracheophyta</taxon>
        <taxon>Spermatophyta</taxon>
        <taxon>Magnoliopsida</taxon>
        <taxon>eudicotyledons</taxon>
        <taxon>Gunneridae</taxon>
        <taxon>Pentapetalae</taxon>
        <taxon>asterids</taxon>
        <taxon>Ericales</taxon>
        <taxon>Theaceae</taxon>
        <taxon>Camellia</taxon>
    </lineage>
</organism>
<name>A0ACC0FI69_9ERIC</name>
<proteinExistence type="predicted"/>
<evidence type="ECO:0000313" key="2">
    <source>
        <dbReference type="Proteomes" id="UP001060215"/>
    </source>
</evidence>
<dbReference type="EMBL" id="CM045771">
    <property type="protein sequence ID" value="KAI7987812.1"/>
    <property type="molecule type" value="Genomic_DNA"/>
</dbReference>
<keyword evidence="2" id="KW-1185">Reference proteome</keyword>
<evidence type="ECO:0000313" key="1">
    <source>
        <dbReference type="EMBL" id="KAI7987812.1"/>
    </source>
</evidence>
<sequence>MSDDQSRHITQKPNEPSPTSRHSVMLLTTSAIGAALLFLSGLTLTGTVISLVIATPVLILFSPILFPTGIIIFLATAGFLFSGGCGVAASAALAWLYNYIAGKRRRGAVAEQLDYARMRIASRARDMRERAREYGQKVQQNKAQSQEEFHLSQIYQEGLMKLQAKEYEKARELLESVLKDPLISSAQGIGWRSSCAKVYKHVSVAWYRSLVISLALITPLHSGLSSEIQVPNPSDLGSESRQQLCVDLQTNELWNSSFEDPNHLKNLETKWNPLLLKIKNDIIKKASEHDLETAATLLRCSYNLSRDTSCAVLPSSVNL</sequence>
<gene>
    <name evidence="1" type="ORF">LOK49_LG13G02324</name>
</gene>
<dbReference type="Proteomes" id="UP001060215">
    <property type="component" value="Chromosome 14"/>
</dbReference>
<accession>A0ACC0FI69</accession>
<reference evidence="1 2" key="1">
    <citation type="journal article" date="2022" name="Plant J.">
        <title>Chromosome-level genome of Camellia lanceoleosa provides a valuable resource for understanding genome evolution and self-incompatibility.</title>
        <authorList>
            <person name="Gong W."/>
            <person name="Xiao S."/>
            <person name="Wang L."/>
            <person name="Liao Z."/>
            <person name="Chang Y."/>
            <person name="Mo W."/>
            <person name="Hu G."/>
            <person name="Li W."/>
            <person name="Zhao G."/>
            <person name="Zhu H."/>
            <person name="Hu X."/>
            <person name="Ji K."/>
            <person name="Xiang X."/>
            <person name="Song Q."/>
            <person name="Yuan D."/>
            <person name="Jin S."/>
            <person name="Zhang L."/>
        </authorList>
    </citation>
    <scope>NUCLEOTIDE SEQUENCE [LARGE SCALE GENOMIC DNA]</scope>
    <source>
        <strain evidence="1">SQ_2022a</strain>
    </source>
</reference>